<dbReference type="AlphaFoldDB" id="A0A319ETW9"/>
<dbReference type="PROSITE" id="PS50837">
    <property type="entry name" value="NACHT"/>
    <property type="match status" value="1"/>
</dbReference>
<feature type="compositionally biased region" description="Basic and acidic residues" evidence="2">
    <location>
        <begin position="25"/>
        <end position="44"/>
    </location>
</feature>
<evidence type="ECO:0000313" key="5">
    <source>
        <dbReference type="Proteomes" id="UP000248423"/>
    </source>
</evidence>
<proteinExistence type="predicted"/>
<dbReference type="SMART" id="SM00248">
    <property type="entry name" value="ANK"/>
    <property type="match status" value="5"/>
</dbReference>
<dbReference type="SUPFAM" id="SSF48403">
    <property type="entry name" value="Ankyrin repeat"/>
    <property type="match status" value="1"/>
</dbReference>
<keyword evidence="5" id="KW-1185">Reference proteome</keyword>
<organism evidence="4 5">
    <name type="scientific">Aspergillus sclerotiicarbonarius (strain CBS 121057 / IBT 28362)</name>
    <dbReference type="NCBI Taxonomy" id="1448318"/>
    <lineage>
        <taxon>Eukaryota</taxon>
        <taxon>Fungi</taxon>
        <taxon>Dikarya</taxon>
        <taxon>Ascomycota</taxon>
        <taxon>Pezizomycotina</taxon>
        <taxon>Eurotiomycetes</taxon>
        <taxon>Eurotiomycetidae</taxon>
        <taxon>Eurotiales</taxon>
        <taxon>Aspergillaceae</taxon>
        <taxon>Aspergillus</taxon>
        <taxon>Aspergillus subgen. Circumdati</taxon>
    </lineage>
</organism>
<dbReference type="Pfam" id="PF24883">
    <property type="entry name" value="NPHP3_N"/>
    <property type="match status" value="1"/>
</dbReference>
<dbReference type="Gene3D" id="3.40.50.300">
    <property type="entry name" value="P-loop containing nucleotide triphosphate hydrolases"/>
    <property type="match status" value="1"/>
</dbReference>
<dbReference type="EMBL" id="KZ826341">
    <property type="protein sequence ID" value="PYI07524.1"/>
    <property type="molecule type" value="Genomic_DNA"/>
</dbReference>
<evidence type="ECO:0000259" key="3">
    <source>
        <dbReference type="PROSITE" id="PS50837"/>
    </source>
</evidence>
<keyword evidence="1" id="KW-0677">Repeat</keyword>
<feature type="compositionally biased region" description="Low complexity" evidence="2">
    <location>
        <begin position="49"/>
        <end position="61"/>
    </location>
</feature>
<feature type="domain" description="NACHT" evidence="3">
    <location>
        <begin position="377"/>
        <end position="525"/>
    </location>
</feature>
<gene>
    <name evidence="4" type="ORF">BO78DRAFT_90581</name>
</gene>
<dbReference type="Gene3D" id="1.25.40.20">
    <property type="entry name" value="Ankyrin repeat-containing domain"/>
    <property type="match status" value="1"/>
</dbReference>
<evidence type="ECO:0000313" key="4">
    <source>
        <dbReference type="EMBL" id="PYI07524.1"/>
    </source>
</evidence>
<dbReference type="Pfam" id="PF12796">
    <property type="entry name" value="Ank_2"/>
    <property type="match status" value="1"/>
</dbReference>
<reference evidence="4 5" key="1">
    <citation type="submission" date="2018-02" db="EMBL/GenBank/DDBJ databases">
        <title>The genomes of Aspergillus section Nigri reveals drivers in fungal speciation.</title>
        <authorList>
            <consortium name="DOE Joint Genome Institute"/>
            <person name="Vesth T.C."/>
            <person name="Nybo J."/>
            <person name="Theobald S."/>
            <person name="Brandl J."/>
            <person name="Frisvad J.C."/>
            <person name="Nielsen K.F."/>
            <person name="Lyhne E.K."/>
            <person name="Kogle M.E."/>
            <person name="Kuo A."/>
            <person name="Riley R."/>
            <person name="Clum A."/>
            <person name="Nolan M."/>
            <person name="Lipzen A."/>
            <person name="Salamov A."/>
            <person name="Henrissat B."/>
            <person name="Wiebenga A."/>
            <person name="De vries R.P."/>
            <person name="Grigoriev I.V."/>
            <person name="Mortensen U.H."/>
            <person name="Andersen M.R."/>
            <person name="Baker S.E."/>
        </authorList>
    </citation>
    <scope>NUCLEOTIDE SEQUENCE [LARGE SCALE GENOMIC DNA]</scope>
    <source>
        <strain evidence="4 5">CBS 121057</strain>
    </source>
</reference>
<evidence type="ECO:0000256" key="1">
    <source>
        <dbReference type="ARBA" id="ARBA00022737"/>
    </source>
</evidence>
<dbReference type="Proteomes" id="UP000248423">
    <property type="component" value="Unassembled WGS sequence"/>
</dbReference>
<dbReference type="InterPro" id="IPR036770">
    <property type="entry name" value="Ankyrin_rpt-contain_sf"/>
</dbReference>
<name>A0A319ETW9_ASPSB</name>
<dbReference type="OrthoDB" id="62952at2759"/>
<dbReference type="SUPFAM" id="SSF52540">
    <property type="entry name" value="P-loop containing nucleoside triphosphate hydrolases"/>
    <property type="match status" value="1"/>
</dbReference>
<accession>A0A319ETW9</accession>
<sequence>MTDPSPEQHDGFRHKLRQILHLRSRSRDPSHKPRNHQTDLEIASRHSRSASIARSSSTSISHTTTLTANSLALIQASDGPKETCDTGNQTGHSTLHTNTLERNLTVGDDIRRAVVSSDLWSAAYREAVENLQEKLDINALEGKTIAQLFKDLEKTENEVTHESAFLRGLKCLQTLKVPLERFKMALDVASPLADIKPTTKIVVGVIKSVTAIAISLASVDVDFAKKIADMLEQIQYIDDCDTLGQKAERKDIHKALVSVYQKILEFYNAAVEFLSRKGARLIAKMVLENDRLPKIVEGFLRCSDTPRKLVEKAIFEITDDIRCMLYDHEIDRWLGSEQMRRQSQYHADLQELRADQACDSLLKSPQFLSWYHASDSQQLVILGDMGSGKIVSMSFVVDELSRRNEYQLPQPKICFYYCRDDETGKSSAIFSALILSLLKQLPGLKNPFVEWYKQAQASGVFDPASNIKRLEGFLQNVLEATDRPIFIAIDGLDECDTTSRMSLLKTLKSLSQNIPGVKTILSTRPQEEILEELHNMPRIELKHDALRDRIIVEKTVENQLPHLSMDVRALVIERLSHLAQGSAIWTKMIIRLIKIRKIRAFNPMRCFLDEIPLPRQLSELYTTLISRCIADDPENQMLANAALKLLATTHTPFSILELSWAVALSVAQHVSTVDELARLVDHQRVMELIHPFIACVDFSDTKKRQVRLTHQSVKEFIMREWCNKTCSQRPDLADADLRFASPEAFILGVCTRYLLLDEIDSRHLFSKEQVAIAELPQEADLFDENREPVEYDPHCTWEAWEEDMIRFDPTDRGFGEFFVYASCYWLEYFGAITAETLPNLANIEDLCRAGSTRLRNWTQQNCRPGCAISPRFPFDSQLYDPLSITSLYGSVDMLHHMLRNSNFDQDKFLENPAMSAADQILQWGEMSRLRVLLCDDRLGHQLRNLEFFRLIIKRWHNSSINRPGWGDAFALVDDVSAQMVDEQWANELLCTAASAGCMPIVRRLITSAQQKEGLRRELLREFRNKLQETALEEPMHQSIGEAVLANHIDVVKYLLKENNIEAHLRYRNRRGENVLHLASKLCNPEMFRLLAPRFLEGIHQADDRGDTVLERIVVSPSASRNRYESAKILLSQNGVNWNNHSWDRQRNPLRMAVQLCDLDMCCLLICIGKMDPITALRCKRGDHVDLKYRTRDHDENMLDSLVRLFDAEAAMSQGSSMQYVSSLTEETLRHLAEKHYHSRFGTLAGDSHTARRKRH</sequence>
<feature type="region of interest" description="Disordered" evidence="2">
    <location>
        <begin position="23"/>
        <end position="61"/>
    </location>
</feature>
<dbReference type="InterPro" id="IPR027417">
    <property type="entry name" value="P-loop_NTPase"/>
</dbReference>
<dbReference type="InterPro" id="IPR007111">
    <property type="entry name" value="NACHT_NTPase"/>
</dbReference>
<dbReference type="PANTHER" id="PTHR10039:SF10">
    <property type="entry name" value="NACHT DOMAIN-CONTAINING PROTEIN"/>
    <property type="match status" value="1"/>
</dbReference>
<dbReference type="InterPro" id="IPR002110">
    <property type="entry name" value="Ankyrin_rpt"/>
</dbReference>
<dbReference type="InterPro" id="IPR056884">
    <property type="entry name" value="NPHP3-like_N"/>
</dbReference>
<dbReference type="PANTHER" id="PTHR10039">
    <property type="entry name" value="AMELOGENIN"/>
    <property type="match status" value="1"/>
</dbReference>
<dbReference type="VEuPathDB" id="FungiDB:BO78DRAFT_90581"/>
<evidence type="ECO:0000256" key="2">
    <source>
        <dbReference type="SAM" id="MobiDB-lite"/>
    </source>
</evidence>
<protein>
    <recommendedName>
        <fullName evidence="3">NACHT domain-containing protein</fullName>
    </recommendedName>
</protein>